<gene>
    <name evidence="14" type="ordered locus">Psed_1589</name>
</gene>
<comment type="catalytic activity">
    <reaction evidence="1">
        <text>S-ubiquitinyl-[E2 ubiquitin-conjugating enzyme]-L-cysteine + [acceptor protein]-L-lysine = [E2 ubiquitin-conjugating enzyme]-L-cysteine + N(6)-ubiquitinyl-[acceptor protein]-L-lysine.</text>
        <dbReference type="EC" id="2.3.2.27"/>
    </reaction>
</comment>
<evidence type="ECO:0000256" key="7">
    <source>
        <dbReference type="ARBA" id="ARBA00022771"/>
    </source>
</evidence>
<evidence type="ECO:0000256" key="11">
    <source>
        <dbReference type="ARBA" id="ARBA00023136"/>
    </source>
</evidence>
<dbReference type="GO" id="GO:0008270">
    <property type="term" value="F:zinc ion binding"/>
    <property type="evidence" value="ECO:0007669"/>
    <property type="project" value="UniProtKB-KW"/>
</dbReference>
<dbReference type="eggNOG" id="ENOG50332WA">
    <property type="taxonomic scope" value="Bacteria"/>
</dbReference>
<evidence type="ECO:0000256" key="10">
    <source>
        <dbReference type="ARBA" id="ARBA00022989"/>
    </source>
</evidence>
<dbReference type="RefSeq" id="WP_013673758.1">
    <property type="nucleotide sequence ID" value="NC_015312.1"/>
</dbReference>
<dbReference type="OrthoDB" id="3469619at2"/>
<evidence type="ECO:0000313" key="14">
    <source>
        <dbReference type="EMBL" id="AEA23826.1"/>
    </source>
</evidence>
<evidence type="ECO:0000313" key="15">
    <source>
        <dbReference type="Proteomes" id="UP000007809"/>
    </source>
</evidence>
<dbReference type="EMBL" id="CP002593">
    <property type="protein sequence ID" value="AEA23826.1"/>
    <property type="molecule type" value="Genomic_DNA"/>
</dbReference>
<accession>F4CWS4</accession>
<dbReference type="Proteomes" id="UP000007809">
    <property type="component" value="Chromosome"/>
</dbReference>
<comment type="subcellular location">
    <subcellularLocation>
        <location evidence="2">Membrane</location>
        <topology evidence="2">Multi-pass membrane protein</topology>
    </subcellularLocation>
</comment>
<keyword evidence="11 12" id="KW-0472">Membrane</keyword>
<proteinExistence type="predicted"/>
<protein>
    <recommendedName>
        <fullName evidence="3">RING-type E3 ubiquitin transferase</fullName>
        <ecNumber evidence="3">2.3.2.27</ecNumber>
    </recommendedName>
</protein>
<name>F4CWS4_PSEUX</name>
<dbReference type="EC" id="2.3.2.27" evidence="3"/>
<dbReference type="InterPro" id="IPR022170">
    <property type="entry name" value="MUL1-like"/>
</dbReference>
<feature type="transmembrane region" description="Helical" evidence="12">
    <location>
        <begin position="241"/>
        <end position="258"/>
    </location>
</feature>
<keyword evidence="5 12" id="KW-0812">Transmembrane</keyword>
<evidence type="ECO:0000259" key="13">
    <source>
        <dbReference type="Pfam" id="PF12483"/>
    </source>
</evidence>
<dbReference type="KEGG" id="pdx:Psed_1589"/>
<feature type="domain" description="E3 Ubiquitin ligase MUL1-like" evidence="13">
    <location>
        <begin position="96"/>
        <end position="252"/>
    </location>
</feature>
<keyword evidence="4" id="KW-0808">Transferase</keyword>
<reference evidence="14 15" key="1">
    <citation type="journal article" date="2011" name="J. Bacteriol.">
        <title>Genome sequence of the 1,4-dioxane-degrading Pseudonocardia dioxanivorans strain CB1190.</title>
        <authorList>
            <person name="Sales C.M."/>
            <person name="Mahendra S."/>
            <person name="Grostern A."/>
            <person name="Parales R.E."/>
            <person name="Goodwin L.A."/>
            <person name="Woyke T."/>
            <person name="Nolan M."/>
            <person name="Lapidus A."/>
            <person name="Chertkov O."/>
            <person name="Ovchinnikova G."/>
            <person name="Sczyrba A."/>
            <person name="Alvarez-Cohen L."/>
        </authorList>
    </citation>
    <scope>NUCLEOTIDE SEQUENCE [LARGE SCALE GENOMIC DNA]</scope>
    <source>
        <strain evidence="15">ATCC 55486 / DSM 44775 / JCM 13855 / CB1190</strain>
    </source>
</reference>
<dbReference type="Pfam" id="PF12483">
    <property type="entry name" value="GIDE"/>
    <property type="match status" value="1"/>
</dbReference>
<evidence type="ECO:0000256" key="8">
    <source>
        <dbReference type="ARBA" id="ARBA00022786"/>
    </source>
</evidence>
<dbReference type="HOGENOM" id="CLU_1089523_0_0_11"/>
<evidence type="ECO:0000256" key="5">
    <source>
        <dbReference type="ARBA" id="ARBA00022692"/>
    </source>
</evidence>
<evidence type="ECO:0000256" key="9">
    <source>
        <dbReference type="ARBA" id="ARBA00022833"/>
    </source>
</evidence>
<keyword evidence="7" id="KW-0863">Zinc-finger</keyword>
<dbReference type="GO" id="GO:0016567">
    <property type="term" value="P:protein ubiquitination"/>
    <property type="evidence" value="ECO:0007669"/>
    <property type="project" value="InterPro"/>
</dbReference>
<dbReference type="GO" id="GO:0061630">
    <property type="term" value="F:ubiquitin protein ligase activity"/>
    <property type="evidence" value="ECO:0007669"/>
    <property type="project" value="UniProtKB-EC"/>
</dbReference>
<keyword evidence="9" id="KW-0862">Zinc</keyword>
<evidence type="ECO:0000256" key="1">
    <source>
        <dbReference type="ARBA" id="ARBA00000900"/>
    </source>
</evidence>
<evidence type="ECO:0000256" key="4">
    <source>
        <dbReference type="ARBA" id="ARBA00022679"/>
    </source>
</evidence>
<evidence type="ECO:0000256" key="2">
    <source>
        <dbReference type="ARBA" id="ARBA00004141"/>
    </source>
</evidence>
<keyword evidence="15" id="KW-1185">Reference proteome</keyword>
<keyword evidence="8" id="KW-0833">Ubl conjugation pathway</keyword>
<dbReference type="GO" id="GO:0016020">
    <property type="term" value="C:membrane"/>
    <property type="evidence" value="ECO:0007669"/>
    <property type="project" value="UniProtKB-SubCell"/>
</dbReference>
<dbReference type="AlphaFoldDB" id="F4CWS4"/>
<dbReference type="STRING" id="675635.Psed_1589"/>
<evidence type="ECO:0000256" key="12">
    <source>
        <dbReference type="SAM" id="Phobius"/>
    </source>
</evidence>
<keyword evidence="10 12" id="KW-1133">Transmembrane helix</keyword>
<evidence type="ECO:0000256" key="6">
    <source>
        <dbReference type="ARBA" id="ARBA00022723"/>
    </source>
</evidence>
<evidence type="ECO:0000256" key="3">
    <source>
        <dbReference type="ARBA" id="ARBA00012483"/>
    </source>
</evidence>
<sequence length="259" mass="28315">MWVIGVVVVLVGAGFLWSAVRAQRSVHAMLAAETLSVPELEELRRVSDDLGARGSFRKVCEVVGAAHPSPEGVLRSELSGVECVWHSHRVQRRYKHYDRDRDGSTRVTTRTETVAEQTSGPGFALLRDGRTIGVDHAGRRPDGVEQVTDRFEQTQEPSNGWADVVGALVGSDRDETIGYQYTEWVLRPGTPMYVLGEVHDAIGPLVIAPPADPKQPFVMSTSTEQQLTDAARGRQRFRSRLGAALVVVGIVVVVLALVL</sequence>
<keyword evidence="6" id="KW-0479">Metal-binding</keyword>
<organism evidence="14 15">
    <name type="scientific">Pseudonocardia dioxanivorans (strain ATCC 55486 / DSM 44775 / JCM 13855 / CB1190)</name>
    <dbReference type="NCBI Taxonomy" id="675635"/>
    <lineage>
        <taxon>Bacteria</taxon>
        <taxon>Bacillati</taxon>
        <taxon>Actinomycetota</taxon>
        <taxon>Actinomycetes</taxon>
        <taxon>Pseudonocardiales</taxon>
        <taxon>Pseudonocardiaceae</taxon>
        <taxon>Pseudonocardia</taxon>
    </lineage>
</organism>